<dbReference type="Gene3D" id="3.40.50.10090">
    <property type="match status" value="2"/>
</dbReference>
<evidence type="ECO:0000313" key="11">
    <source>
        <dbReference type="EMBL" id="AFI03815.1"/>
    </source>
</evidence>
<dbReference type="CDD" id="cd06578">
    <property type="entry name" value="HemD"/>
    <property type="match status" value="1"/>
</dbReference>
<evidence type="ECO:0000256" key="4">
    <source>
        <dbReference type="ARBA" id="ARBA00023239"/>
    </source>
</evidence>
<dbReference type="SUPFAM" id="SSF69618">
    <property type="entry name" value="HemD-like"/>
    <property type="match status" value="1"/>
</dbReference>
<evidence type="ECO:0000256" key="7">
    <source>
        <dbReference type="ARBA" id="ARBA00040167"/>
    </source>
</evidence>
<evidence type="ECO:0000259" key="10">
    <source>
        <dbReference type="Pfam" id="PF02602"/>
    </source>
</evidence>
<dbReference type="PANTHER" id="PTHR38042">
    <property type="entry name" value="UROPORPHYRINOGEN-III SYNTHASE, CHLOROPLASTIC"/>
    <property type="match status" value="1"/>
</dbReference>
<protein>
    <recommendedName>
        <fullName evidence="7 9">Uroporphyrinogen-III synthase</fullName>
        <ecNumber evidence="3 9">4.2.1.75</ecNumber>
    </recommendedName>
</protein>
<proteinExistence type="inferred from homology"/>
<dbReference type="RefSeq" id="WP_014660687.1">
    <property type="nucleotide sequence ID" value="NC_017737.1"/>
</dbReference>
<evidence type="ECO:0000256" key="2">
    <source>
        <dbReference type="ARBA" id="ARBA00008133"/>
    </source>
</evidence>
<keyword evidence="4 9" id="KW-0456">Lyase</keyword>
<dbReference type="InterPro" id="IPR003754">
    <property type="entry name" value="4pyrrol_synth_uPrphyn_synth"/>
</dbReference>
<evidence type="ECO:0000256" key="5">
    <source>
        <dbReference type="ARBA" id="ARBA00023244"/>
    </source>
</evidence>
<organism evidence="11 12">
    <name type="scientific">Helicobacter cetorum (strain ATCC BAA-429 / MIT 00-7128)</name>
    <dbReference type="NCBI Taxonomy" id="182217"/>
    <lineage>
        <taxon>Bacteria</taxon>
        <taxon>Pseudomonadati</taxon>
        <taxon>Campylobacterota</taxon>
        <taxon>Epsilonproteobacteria</taxon>
        <taxon>Campylobacterales</taxon>
        <taxon>Helicobacteraceae</taxon>
        <taxon>Helicobacter</taxon>
    </lineage>
</organism>
<dbReference type="STRING" id="182217.HCW_02670"/>
<dbReference type="GO" id="GO:0004852">
    <property type="term" value="F:uroporphyrinogen-III synthase activity"/>
    <property type="evidence" value="ECO:0007669"/>
    <property type="project" value="UniProtKB-UniRule"/>
</dbReference>
<dbReference type="EC" id="4.2.1.75" evidence="3 9"/>
<name>I0ELJ6_HELC0</name>
<comment type="pathway">
    <text evidence="1 9">Porphyrin-containing compound metabolism; protoporphyrin-IX biosynthesis; coproporphyrinogen-III from 5-aminolevulinate: step 3/4.</text>
</comment>
<dbReference type="NCBIfam" id="NF004589">
    <property type="entry name" value="PRK05928.3-1"/>
    <property type="match status" value="1"/>
</dbReference>
<evidence type="ECO:0000256" key="3">
    <source>
        <dbReference type="ARBA" id="ARBA00013109"/>
    </source>
</evidence>
<dbReference type="HOGENOM" id="CLU_080916_0_0_7"/>
<evidence type="ECO:0000256" key="9">
    <source>
        <dbReference type="RuleBase" id="RU366031"/>
    </source>
</evidence>
<dbReference type="InterPro" id="IPR036108">
    <property type="entry name" value="4pyrrol_syn_uPrphyn_synt_sf"/>
</dbReference>
<feature type="domain" description="Tetrapyrrole biosynthesis uroporphyrinogen III synthase" evidence="10">
    <location>
        <begin position="31"/>
        <end position="215"/>
    </location>
</feature>
<evidence type="ECO:0000256" key="1">
    <source>
        <dbReference type="ARBA" id="ARBA00004772"/>
    </source>
</evidence>
<dbReference type="GO" id="GO:0006782">
    <property type="term" value="P:protoporphyrinogen IX biosynthetic process"/>
    <property type="evidence" value="ECO:0007669"/>
    <property type="project" value="UniProtKB-UniRule"/>
</dbReference>
<sequence>MREIVWVHSKEIAPYKTLILNEFCYHALELDLSPFDALIFTSKNAVFSLLETLKNSPKLKILQNIPSYALSEPSAKILQAHGFKVAFVGQKAHGKEFAKEIIPLLKNKKVLYLRAKEIVSHLDTILLEHGVSLTQAIVYENKLKTLSLSEKNALKPKDNSILIFTAISHVKAFLYYFEFLENYTAISIGNTTAQFLLEQGIKSHIAKKPSIEACLDLALSLKVKEY</sequence>
<evidence type="ECO:0000313" key="12">
    <source>
        <dbReference type="Proteomes" id="UP000005010"/>
    </source>
</evidence>
<dbReference type="Proteomes" id="UP000005010">
    <property type="component" value="Chromosome"/>
</dbReference>
<reference evidence="12" key="1">
    <citation type="submission" date="2012-04" db="EMBL/GenBank/DDBJ databases">
        <title>Complete genome sequence of Helicobacter cetorum strain MIT 00-7128.</title>
        <authorList>
            <person name="Kersulyte D."/>
            <person name="Berg D.E."/>
        </authorList>
    </citation>
    <scope>NUCLEOTIDE SEQUENCE [LARGE SCALE GENOMIC DNA]</scope>
    <source>
        <strain evidence="12">MIT 00-7128</strain>
    </source>
</reference>
<gene>
    <name evidence="11" type="primary">hemD</name>
    <name evidence="11" type="ordered locus">HCW_02670</name>
</gene>
<evidence type="ECO:0000256" key="8">
    <source>
        <dbReference type="ARBA" id="ARBA00048617"/>
    </source>
</evidence>
<dbReference type="GO" id="GO:0006780">
    <property type="term" value="P:uroporphyrinogen III biosynthetic process"/>
    <property type="evidence" value="ECO:0007669"/>
    <property type="project" value="UniProtKB-UniRule"/>
</dbReference>
<comment type="function">
    <text evidence="6 9">Catalyzes cyclization of the linear tetrapyrrole, hydroxymethylbilane, to the macrocyclic uroporphyrinogen III.</text>
</comment>
<evidence type="ECO:0000256" key="6">
    <source>
        <dbReference type="ARBA" id="ARBA00037589"/>
    </source>
</evidence>
<dbReference type="PATRIC" id="fig|182217.3.peg.560"/>
<dbReference type="AlphaFoldDB" id="I0ELJ6"/>
<accession>I0ELJ6</accession>
<dbReference type="InterPro" id="IPR039793">
    <property type="entry name" value="UROS/Hem4"/>
</dbReference>
<keyword evidence="5 9" id="KW-0627">Porphyrin biosynthesis</keyword>
<dbReference type="UniPathway" id="UPA00251">
    <property type="reaction ID" value="UER00320"/>
</dbReference>
<keyword evidence="12" id="KW-1185">Reference proteome</keyword>
<dbReference type="eggNOG" id="COG1587">
    <property type="taxonomic scope" value="Bacteria"/>
</dbReference>
<dbReference type="PANTHER" id="PTHR38042:SF1">
    <property type="entry name" value="UROPORPHYRINOGEN-III SYNTHASE, CHLOROPLASTIC"/>
    <property type="match status" value="1"/>
</dbReference>
<dbReference type="EMBL" id="CP003479">
    <property type="protein sequence ID" value="AFI03815.1"/>
    <property type="molecule type" value="Genomic_DNA"/>
</dbReference>
<dbReference type="Pfam" id="PF02602">
    <property type="entry name" value="HEM4"/>
    <property type="match status" value="1"/>
</dbReference>
<comment type="similarity">
    <text evidence="2 9">Belongs to the uroporphyrinogen-III synthase family.</text>
</comment>
<dbReference type="KEGG" id="hce:HCW_02670"/>
<comment type="catalytic activity">
    <reaction evidence="8 9">
        <text>hydroxymethylbilane = uroporphyrinogen III + H2O</text>
        <dbReference type="Rhea" id="RHEA:18965"/>
        <dbReference type="ChEBI" id="CHEBI:15377"/>
        <dbReference type="ChEBI" id="CHEBI:57308"/>
        <dbReference type="ChEBI" id="CHEBI:57845"/>
        <dbReference type="EC" id="4.2.1.75"/>
    </reaction>
</comment>